<comment type="caution">
    <text evidence="3">The sequence shown here is derived from an EMBL/GenBank/DDBJ whole genome shotgun (WGS) entry which is preliminary data.</text>
</comment>
<dbReference type="AlphaFoldDB" id="A0AAW0D5K3"/>
<dbReference type="InterPro" id="IPR000182">
    <property type="entry name" value="GNAT_dom"/>
</dbReference>
<dbReference type="Proteomes" id="UP001362999">
    <property type="component" value="Unassembled WGS sequence"/>
</dbReference>
<dbReference type="EMBL" id="JAWWNJ010000009">
    <property type="protein sequence ID" value="KAK7048075.1"/>
    <property type="molecule type" value="Genomic_DNA"/>
</dbReference>
<accession>A0AAW0D5K3</accession>
<name>A0AAW0D5K3_9AGAR</name>
<organism evidence="3 4">
    <name type="scientific">Favolaschia claudopus</name>
    <dbReference type="NCBI Taxonomy" id="2862362"/>
    <lineage>
        <taxon>Eukaryota</taxon>
        <taxon>Fungi</taxon>
        <taxon>Dikarya</taxon>
        <taxon>Basidiomycota</taxon>
        <taxon>Agaricomycotina</taxon>
        <taxon>Agaricomycetes</taxon>
        <taxon>Agaricomycetidae</taxon>
        <taxon>Agaricales</taxon>
        <taxon>Marasmiineae</taxon>
        <taxon>Mycenaceae</taxon>
        <taxon>Favolaschia</taxon>
    </lineage>
</organism>
<evidence type="ECO:0000259" key="2">
    <source>
        <dbReference type="PROSITE" id="PS51186"/>
    </source>
</evidence>
<dbReference type="CDD" id="cd04301">
    <property type="entry name" value="NAT_SF"/>
    <property type="match status" value="1"/>
</dbReference>
<dbReference type="GO" id="GO:0016747">
    <property type="term" value="F:acyltransferase activity, transferring groups other than amino-acyl groups"/>
    <property type="evidence" value="ECO:0007669"/>
    <property type="project" value="InterPro"/>
</dbReference>
<keyword evidence="4" id="KW-1185">Reference proteome</keyword>
<gene>
    <name evidence="3" type="ORF">R3P38DRAFT_1850031</name>
</gene>
<dbReference type="PROSITE" id="PS51186">
    <property type="entry name" value="GNAT"/>
    <property type="match status" value="1"/>
</dbReference>
<dbReference type="InterPro" id="IPR052523">
    <property type="entry name" value="Trichothecene_AcTrans"/>
</dbReference>
<dbReference type="SUPFAM" id="SSF55729">
    <property type="entry name" value="Acyl-CoA N-acyltransferases (Nat)"/>
    <property type="match status" value="1"/>
</dbReference>
<sequence>MPGPKPLPLGLVIHQATPKDLFSLATLLAMVPDDGSLYRFPHILEHIDEMRDMHIGWLRPAIHEPTNLIRIAVVPTNNTEQVVGFTSWTHREIDPHDPSKTRLAKIAVEIPPAEETANSNAQSQTSNSRALIPNKDRSDAIKRARKRSPPSPAANTPCYELGGLAIHPDFQGQGIGSLLVRWGIDKAAEKHVPVFVTGETQGVEFYEQAIGFRRLPETEYWLDEAGRDITREEVLNGNETWKKVNGGLSGSEMVWLPDGYVFEQCEDGVRSTR</sequence>
<dbReference type="InterPro" id="IPR016181">
    <property type="entry name" value="Acyl_CoA_acyltransferase"/>
</dbReference>
<feature type="region of interest" description="Disordered" evidence="1">
    <location>
        <begin position="113"/>
        <end position="136"/>
    </location>
</feature>
<dbReference type="PANTHER" id="PTHR42791:SF2">
    <property type="entry name" value="N-ACETYLTRANSFERASE DOMAIN-CONTAINING PROTEIN"/>
    <property type="match status" value="1"/>
</dbReference>
<feature type="domain" description="N-acetyltransferase" evidence="2">
    <location>
        <begin position="99"/>
        <end position="230"/>
    </location>
</feature>
<protein>
    <submittedName>
        <fullName evidence="3">Acyl-n-acyltransferase</fullName>
    </submittedName>
</protein>
<feature type="compositionally biased region" description="Low complexity" evidence="1">
    <location>
        <begin position="116"/>
        <end position="128"/>
    </location>
</feature>
<dbReference type="Gene3D" id="3.40.630.30">
    <property type="match status" value="1"/>
</dbReference>
<evidence type="ECO:0000256" key="1">
    <source>
        <dbReference type="SAM" id="MobiDB-lite"/>
    </source>
</evidence>
<reference evidence="3 4" key="1">
    <citation type="journal article" date="2024" name="J Genomics">
        <title>Draft genome sequencing and assembly of Favolaschia claudopus CIRM-BRFM 2984 isolated from oak limbs.</title>
        <authorList>
            <person name="Navarro D."/>
            <person name="Drula E."/>
            <person name="Chaduli D."/>
            <person name="Cazenave R."/>
            <person name="Ahrendt S."/>
            <person name="Wang J."/>
            <person name="Lipzen A."/>
            <person name="Daum C."/>
            <person name="Barry K."/>
            <person name="Grigoriev I.V."/>
            <person name="Favel A."/>
            <person name="Rosso M.N."/>
            <person name="Martin F."/>
        </authorList>
    </citation>
    <scope>NUCLEOTIDE SEQUENCE [LARGE SCALE GENOMIC DNA]</scope>
    <source>
        <strain evidence="3 4">CIRM-BRFM 2984</strain>
    </source>
</reference>
<dbReference type="PANTHER" id="PTHR42791">
    <property type="entry name" value="GNAT FAMILY ACETYLTRANSFERASE"/>
    <property type="match status" value="1"/>
</dbReference>
<evidence type="ECO:0000313" key="3">
    <source>
        <dbReference type="EMBL" id="KAK7048075.1"/>
    </source>
</evidence>
<evidence type="ECO:0000313" key="4">
    <source>
        <dbReference type="Proteomes" id="UP001362999"/>
    </source>
</evidence>
<dbReference type="Pfam" id="PF00583">
    <property type="entry name" value="Acetyltransf_1"/>
    <property type="match status" value="1"/>
</dbReference>
<proteinExistence type="predicted"/>